<dbReference type="AlphaFoldDB" id="E6X1G7"/>
<name>E6X1G7_NITSE</name>
<feature type="region of interest" description="Disordered" evidence="1">
    <location>
        <begin position="34"/>
        <end position="53"/>
    </location>
</feature>
<evidence type="ECO:0000256" key="2">
    <source>
        <dbReference type="SAM" id="Phobius"/>
    </source>
</evidence>
<dbReference type="KEGG" id="nsa:Nitsa_0632"/>
<reference evidence="3 4" key="1">
    <citation type="journal article" date="2011" name="Stand. Genomic Sci.">
        <title>Complete genome sequence of Nitratifractor salsuginis type strain (E9I37-1).</title>
        <authorList>
            <person name="Anderson I."/>
            <person name="Sikorski J."/>
            <person name="Zeytun A."/>
            <person name="Nolan M."/>
            <person name="Lapidus A."/>
            <person name="Lucas S."/>
            <person name="Hammon N."/>
            <person name="Deshpande S."/>
            <person name="Cheng J.F."/>
            <person name="Tapia R."/>
            <person name="Han C."/>
            <person name="Goodwin L."/>
            <person name="Pitluck S."/>
            <person name="Liolios K."/>
            <person name="Pagani I."/>
            <person name="Ivanova N."/>
            <person name="Huntemann M."/>
            <person name="Mavromatis K."/>
            <person name="Ovchinikova G."/>
            <person name="Pati A."/>
            <person name="Chen A."/>
            <person name="Palaniappan K."/>
            <person name="Land M."/>
            <person name="Hauser L."/>
            <person name="Brambilla E.M."/>
            <person name="Ngatchou-Djao O.D."/>
            <person name="Rohde M."/>
            <person name="Tindall B.J."/>
            <person name="Goker M."/>
            <person name="Detter J.C."/>
            <person name="Woyke T."/>
            <person name="Bristow J."/>
            <person name="Eisen J.A."/>
            <person name="Markowitz V."/>
            <person name="Hugenholtz P."/>
            <person name="Klenk H.P."/>
            <person name="Kyrpides N.C."/>
        </authorList>
    </citation>
    <scope>NUCLEOTIDE SEQUENCE [LARGE SCALE GENOMIC DNA]</scope>
    <source>
        <strain evidence="4">DSM 16511 / JCM 12458 / E9I37-1</strain>
    </source>
</reference>
<accession>E6X1G7</accession>
<keyword evidence="4" id="KW-1185">Reference proteome</keyword>
<keyword evidence="2" id="KW-0472">Membrane</keyword>
<proteinExistence type="predicted"/>
<dbReference type="Proteomes" id="UP000008633">
    <property type="component" value="Chromosome"/>
</dbReference>
<keyword evidence="2" id="KW-1133">Transmembrane helix</keyword>
<evidence type="ECO:0000256" key="1">
    <source>
        <dbReference type="SAM" id="MobiDB-lite"/>
    </source>
</evidence>
<reference evidence="4" key="2">
    <citation type="submission" date="2011-01" db="EMBL/GenBank/DDBJ databases">
        <title>The complete genome of Nitratifractor salsuginis DSM 16511.</title>
        <authorList>
            <consortium name="US DOE Joint Genome Institute (JGI-PGF)"/>
            <person name="Lucas S."/>
            <person name="Copeland A."/>
            <person name="Lapidus A."/>
            <person name="Bruce D."/>
            <person name="Goodwin L."/>
            <person name="Pitluck S."/>
            <person name="Kyrpides N."/>
            <person name="Mavromatis K."/>
            <person name="Ivanova N."/>
            <person name="Mikhailova N."/>
            <person name="Zeytun A."/>
            <person name="Detter J.C."/>
            <person name="Tapia R."/>
            <person name="Han C."/>
            <person name="Land M."/>
            <person name="Hauser L."/>
            <person name="Markowitz V."/>
            <person name="Cheng J.-F."/>
            <person name="Hugenholtz P."/>
            <person name="Woyke T."/>
            <person name="Wu D."/>
            <person name="Tindall B."/>
            <person name="Schuetze A."/>
            <person name="Brambilla E."/>
            <person name="Klenk H.-P."/>
            <person name="Eisen J.A."/>
        </authorList>
    </citation>
    <scope>NUCLEOTIDE SEQUENCE [LARGE SCALE GENOMIC DNA]</scope>
    <source>
        <strain evidence="4">DSM 16511 / JCM 12458 / E9I37-1</strain>
    </source>
</reference>
<protein>
    <submittedName>
        <fullName evidence="3">Uncharacterized protein</fullName>
    </submittedName>
</protein>
<feature type="compositionally biased region" description="Basic and acidic residues" evidence="1">
    <location>
        <begin position="36"/>
        <end position="53"/>
    </location>
</feature>
<dbReference type="EMBL" id="CP002452">
    <property type="protein sequence ID" value="ADV45900.1"/>
    <property type="molecule type" value="Genomic_DNA"/>
</dbReference>
<organism evidence="3 4">
    <name type="scientific">Nitratifractor salsuginis (strain DSM 16511 / JCM 12458 / E9I37-1)</name>
    <dbReference type="NCBI Taxonomy" id="749222"/>
    <lineage>
        <taxon>Bacteria</taxon>
        <taxon>Pseudomonadati</taxon>
        <taxon>Campylobacterota</taxon>
        <taxon>Epsilonproteobacteria</taxon>
        <taxon>Campylobacterales</taxon>
        <taxon>Sulfurovaceae</taxon>
        <taxon>Nitratifractor</taxon>
    </lineage>
</organism>
<evidence type="ECO:0000313" key="3">
    <source>
        <dbReference type="EMBL" id="ADV45900.1"/>
    </source>
</evidence>
<dbReference type="HOGENOM" id="CLU_3063980_0_0_7"/>
<evidence type="ECO:0000313" key="4">
    <source>
        <dbReference type="Proteomes" id="UP000008633"/>
    </source>
</evidence>
<sequence length="53" mass="6285">MDMILDPRYLSLHIAIVLIAATLLYLLFREMRKPKKDPNEDPDTKRINDMLKD</sequence>
<feature type="transmembrane region" description="Helical" evidence="2">
    <location>
        <begin position="12"/>
        <end position="28"/>
    </location>
</feature>
<dbReference type="RefSeq" id="WP_013553595.1">
    <property type="nucleotide sequence ID" value="NC_014935.1"/>
</dbReference>
<dbReference type="STRING" id="749222.Nitsa_0632"/>
<gene>
    <name evidence="3" type="ordered locus">Nitsa_0632</name>
</gene>
<keyword evidence="2" id="KW-0812">Transmembrane</keyword>